<keyword evidence="2 6" id="KW-0812">Transmembrane</keyword>
<dbReference type="PANTHER" id="PTHR10994">
    <property type="entry name" value="RETICULON"/>
    <property type="match status" value="1"/>
</dbReference>
<dbReference type="Pfam" id="PF02453">
    <property type="entry name" value="Reticulon"/>
    <property type="match status" value="1"/>
</dbReference>
<keyword evidence="10" id="KW-1185">Reference proteome</keyword>
<dbReference type="PANTHER" id="PTHR10994:SF154">
    <property type="entry name" value="RETICULON-LIKE PROTEIN B11"/>
    <property type="match status" value="1"/>
</dbReference>
<reference evidence="9" key="1">
    <citation type="submission" date="2022-05" db="EMBL/GenBank/DDBJ databases">
        <title>The Musa troglodytarum L. genome provides insights into the mechanism of non-climacteric behaviour and enrichment of carotenoids.</title>
        <authorList>
            <person name="Wang J."/>
        </authorList>
    </citation>
    <scope>NUCLEOTIDE SEQUENCE</scope>
    <source>
        <tissue evidence="9">Leaf</tissue>
    </source>
</reference>
<evidence type="ECO:0000259" key="8">
    <source>
        <dbReference type="PROSITE" id="PS50845"/>
    </source>
</evidence>
<evidence type="ECO:0000256" key="7">
    <source>
        <dbReference type="SAM" id="MobiDB-lite"/>
    </source>
</evidence>
<keyword evidence="5 6" id="KW-0472">Membrane</keyword>
<dbReference type="AlphaFoldDB" id="A0A9E7KDK0"/>
<sequence length="315" mass="35024">MGTIRFTTVCSFKQGTGSTQPKKHQAPPIPVAGNRDVAERQHKRRATDSDEERREGEGEGEGEFEEIPFASLLSILRHCYKPNSKTLEEAIPMAAVQDLDRPLAPDAPPSAASLPPSGRTRRSVHRALGGGAVADVLLWRQRNAAVLAAVGATTVWFLFERVGYSFLSVFANAILLLVLILFFWAKSALLLNRPLPPLPNLEISDEVVGTAADGARVWINRVLAIGHDITIRRDRKVFLQVILVLWFIGYIGRLFNFLTLVYIGFLLSITIPALYDKYQDHVDERFGVAHDAVMKQYGSILSRIQAQPTKEKKTQ</sequence>
<evidence type="ECO:0000256" key="6">
    <source>
        <dbReference type="RuleBase" id="RU363132"/>
    </source>
</evidence>
<dbReference type="PROSITE" id="PS50845">
    <property type="entry name" value="RETICULON"/>
    <property type="match status" value="1"/>
</dbReference>
<feature type="domain" description="Reticulon" evidence="8">
    <location>
        <begin position="133"/>
        <end position="315"/>
    </location>
</feature>
<keyword evidence="4 6" id="KW-1133">Transmembrane helix</keyword>
<feature type="region of interest" description="Disordered" evidence="7">
    <location>
        <begin position="11"/>
        <end position="63"/>
    </location>
</feature>
<organism evidence="9 10">
    <name type="scientific">Musa troglodytarum</name>
    <name type="common">fe'i banana</name>
    <dbReference type="NCBI Taxonomy" id="320322"/>
    <lineage>
        <taxon>Eukaryota</taxon>
        <taxon>Viridiplantae</taxon>
        <taxon>Streptophyta</taxon>
        <taxon>Embryophyta</taxon>
        <taxon>Tracheophyta</taxon>
        <taxon>Spermatophyta</taxon>
        <taxon>Magnoliopsida</taxon>
        <taxon>Liliopsida</taxon>
        <taxon>Zingiberales</taxon>
        <taxon>Musaceae</taxon>
        <taxon>Musa</taxon>
    </lineage>
</organism>
<evidence type="ECO:0000256" key="4">
    <source>
        <dbReference type="ARBA" id="ARBA00022989"/>
    </source>
</evidence>
<evidence type="ECO:0000313" key="9">
    <source>
        <dbReference type="EMBL" id="URE16418.1"/>
    </source>
</evidence>
<feature type="compositionally biased region" description="Basic and acidic residues" evidence="7">
    <location>
        <begin position="36"/>
        <end position="57"/>
    </location>
</feature>
<evidence type="ECO:0000256" key="2">
    <source>
        <dbReference type="ARBA" id="ARBA00022692"/>
    </source>
</evidence>
<feature type="transmembrane region" description="Helical" evidence="6">
    <location>
        <begin position="165"/>
        <end position="185"/>
    </location>
</feature>
<keyword evidence="3 6" id="KW-0256">Endoplasmic reticulum</keyword>
<comment type="subcellular location">
    <subcellularLocation>
        <location evidence="1 6">Endoplasmic reticulum membrane</location>
        <topology evidence="1 6">Multi-pass membrane protein</topology>
    </subcellularLocation>
</comment>
<accession>A0A9E7KDK0</accession>
<feature type="transmembrane region" description="Helical" evidence="6">
    <location>
        <begin position="237"/>
        <end position="253"/>
    </location>
</feature>
<dbReference type="GO" id="GO:0009617">
    <property type="term" value="P:response to bacterium"/>
    <property type="evidence" value="ECO:0007669"/>
    <property type="project" value="InterPro"/>
</dbReference>
<evidence type="ECO:0000256" key="1">
    <source>
        <dbReference type="ARBA" id="ARBA00004477"/>
    </source>
</evidence>
<evidence type="ECO:0000256" key="3">
    <source>
        <dbReference type="ARBA" id="ARBA00022824"/>
    </source>
</evidence>
<feature type="compositionally biased region" description="Polar residues" evidence="7">
    <location>
        <begin position="11"/>
        <end position="20"/>
    </location>
</feature>
<dbReference type="EMBL" id="CP097509">
    <property type="protein sequence ID" value="URE16418.1"/>
    <property type="molecule type" value="Genomic_DNA"/>
</dbReference>
<evidence type="ECO:0000256" key="5">
    <source>
        <dbReference type="ARBA" id="ARBA00023136"/>
    </source>
</evidence>
<protein>
    <recommendedName>
        <fullName evidence="6">Reticulon-like protein</fullName>
    </recommendedName>
</protein>
<dbReference type="InterPro" id="IPR045064">
    <property type="entry name" value="Reticulon-like"/>
</dbReference>
<dbReference type="Proteomes" id="UP001055439">
    <property type="component" value="Chromosome 7"/>
</dbReference>
<name>A0A9E7KDK0_9LILI</name>
<evidence type="ECO:0000313" key="10">
    <source>
        <dbReference type="Proteomes" id="UP001055439"/>
    </source>
</evidence>
<dbReference type="GO" id="GO:0005789">
    <property type="term" value="C:endoplasmic reticulum membrane"/>
    <property type="evidence" value="ECO:0007669"/>
    <property type="project" value="UniProtKB-SubCell"/>
</dbReference>
<dbReference type="OrthoDB" id="567788at2759"/>
<dbReference type="InterPro" id="IPR003388">
    <property type="entry name" value="Reticulon"/>
</dbReference>
<proteinExistence type="predicted"/>
<gene>
    <name evidence="9" type="ORF">MUK42_10564</name>
</gene>
<feature type="transmembrane region" description="Helical" evidence="6">
    <location>
        <begin position="259"/>
        <end position="275"/>
    </location>
</feature>
<feature type="region of interest" description="Disordered" evidence="7">
    <location>
        <begin position="102"/>
        <end position="121"/>
    </location>
</feature>